<feature type="compositionally biased region" description="Basic and acidic residues" evidence="1">
    <location>
        <begin position="16"/>
        <end position="29"/>
    </location>
</feature>
<keyword evidence="3" id="KW-1185">Reference proteome</keyword>
<sequence>MNHRPVGHQGPCASQDPHRPPLYREEEQQRTTPIAPTLMSSASLASSMTVGEHNTAHIGTCTVSSRSRGATSGLNVLSRMVTHATHATAPWPLVRQPNRIQALPRLAPLSEESIVERGFAPQPTAPAPFALAEPSKETLRTRRRMYGAAGAGTACICSARSALPLLPLSAAVQATQWVTPEPVWRRSKPLTRLPATTLGRAPNDEVASASDVVVVFSGIGTLNKETNGWGGTEALVQSTAAKPTRDAKSAARHVDYRETAAQTERMDSPFTVKIAAERSPVTSPAALAVPVGPSRGASALSSKETDELVGAPVSNVGVVKTCEEDAVDVSTSSSWTPSSSLHRSNCSAHSNGDSALWAHEAPQQPDYANKHQLPAIFSQLVQDLLAAGPRADVEGDDDSLEEWIHSWFAKQCATQPPLLLHLHSVKHLRGLDEAAVGAAVAEACRCGEGSSDYVESREKLAVAEKVGGTARAGSAAHPAGGPSTTSSAVEVAVTTTAKPASASLFQSPPHQYVPLTVEYIRSDLQSRTTSGASQHATSPHKVPPTQPPPVSPVTLHSACASSTSHLPPHTAADGSGDLLVAVGGLPPSPQQQQQQQQQPQTAKPLSGAPHLPVPPSARSIPLRQNLVVAAALAGVSEGDKNAGGIRPKLATTAYAVFAHSSSSSAPKEAAHPHK</sequence>
<feature type="compositionally biased region" description="Low complexity" evidence="1">
    <location>
        <begin position="590"/>
        <end position="600"/>
    </location>
</feature>
<proteinExistence type="predicted"/>
<evidence type="ECO:0000256" key="1">
    <source>
        <dbReference type="SAM" id="MobiDB-lite"/>
    </source>
</evidence>
<accession>A0A088RQL5</accession>
<reference evidence="2 3" key="1">
    <citation type="journal article" date="2015" name="Sci. Rep.">
        <title>The genome of Leishmania panamensis: insights into genomics of the L. (Viannia) subgenus.</title>
        <authorList>
            <person name="Llanes A."/>
            <person name="Restrepo C.M."/>
            <person name="Vecchio G.D."/>
            <person name="Anguizola F.J."/>
            <person name="Lleonart R."/>
        </authorList>
    </citation>
    <scope>NUCLEOTIDE SEQUENCE [LARGE SCALE GENOMIC DNA]</scope>
    <source>
        <strain evidence="2 3">MHOM/PA/94/PSC-1</strain>
    </source>
</reference>
<feature type="compositionally biased region" description="Polar residues" evidence="1">
    <location>
        <begin position="525"/>
        <end position="536"/>
    </location>
</feature>
<feature type="region of interest" description="Disordered" evidence="1">
    <location>
        <begin position="525"/>
        <end position="618"/>
    </location>
</feature>
<dbReference type="Proteomes" id="UP000063063">
    <property type="component" value="Chromosome 21"/>
</dbReference>
<dbReference type="VEuPathDB" id="TriTrypDB:LPMP_211700"/>
<gene>
    <name evidence="2" type="ORF">LPMP_211700</name>
</gene>
<evidence type="ECO:0000313" key="2">
    <source>
        <dbReference type="EMBL" id="AIN98248.1"/>
    </source>
</evidence>
<dbReference type="eggNOG" id="ENOG502SK8X">
    <property type="taxonomic scope" value="Eukaryota"/>
</dbReference>
<name>A0A088RQL5_LEIPA</name>
<dbReference type="RefSeq" id="XP_010698955.1">
    <property type="nucleotide sequence ID" value="XM_010700653.1"/>
</dbReference>
<dbReference type="EMBL" id="CP009390">
    <property type="protein sequence ID" value="AIN98248.1"/>
    <property type="molecule type" value="Genomic_DNA"/>
</dbReference>
<protein>
    <submittedName>
        <fullName evidence="2">Uncharacterized protein</fullName>
    </submittedName>
</protein>
<feature type="compositionally biased region" description="Pro residues" evidence="1">
    <location>
        <begin position="541"/>
        <end position="551"/>
    </location>
</feature>
<dbReference type="AlphaFoldDB" id="A0A088RQL5"/>
<organism evidence="2 3">
    <name type="scientific">Leishmania panamensis</name>
    <dbReference type="NCBI Taxonomy" id="5679"/>
    <lineage>
        <taxon>Eukaryota</taxon>
        <taxon>Discoba</taxon>
        <taxon>Euglenozoa</taxon>
        <taxon>Kinetoplastea</taxon>
        <taxon>Metakinetoplastina</taxon>
        <taxon>Trypanosomatida</taxon>
        <taxon>Trypanosomatidae</taxon>
        <taxon>Leishmaniinae</taxon>
        <taxon>Leishmania</taxon>
        <taxon>Leishmania guyanensis species complex</taxon>
    </lineage>
</organism>
<dbReference type="VEuPathDB" id="TriTrypDB:LPAL13_210021000"/>
<evidence type="ECO:0000313" key="3">
    <source>
        <dbReference type="Proteomes" id="UP000063063"/>
    </source>
</evidence>
<dbReference type="GeneID" id="22574992"/>
<dbReference type="KEGG" id="lpan:LPMP_211700"/>
<feature type="region of interest" description="Disordered" evidence="1">
    <location>
        <begin position="1"/>
        <end position="33"/>
    </location>
</feature>
<dbReference type="OrthoDB" id="267675at2759"/>